<dbReference type="FunFam" id="3.40.50.620:FF:000114">
    <property type="entry name" value="Pantothenate synthetase"/>
    <property type="match status" value="1"/>
</dbReference>
<comment type="caution">
    <text evidence="14">The sequence shown here is derived from an EMBL/GenBank/DDBJ whole genome shotgun (WGS) entry which is preliminary data.</text>
</comment>
<evidence type="ECO:0000313" key="15">
    <source>
        <dbReference type="Proteomes" id="UP000237682"/>
    </source>
</evidence>
<evidence type="ECO:0000256" key="9">
    <source>
        <dbReference type="ARBA" id="ARBA00022741"/>
    </source>
</evidence>
<protein>
    <recommendedName>
        <fullName evidence="5 13">Pantothenate synthetase</fullName>
        <shortName evidence="13">PS</shortName>
        <ecNumber evidence="4 13">6.3.2.1</ecNumber>
    </recommendedName>
    <alternativeName>
        <fullName evidence="13">Pantoate--beta-alanine ligase</fullName>
    </alternativeName>
    <alternativeName>
        <fullName evidence="13">Pantoate-activating enzyme</fullName>
    </alternativeName>
</protein>
<evidence type="ECO:0000256" key="1">
    <source>
        <dbReference type="ARBA" id="ARBA00004496"/>
    </source>
</evidence>
<feature type="binding site" evidence="13">
    <location>
        <begin position="189"/>
        <end position="192"/>
    </location>
    <ligand>
        <name>ATP</name>
        <dbReference type="ChEBI" id="CHEBI:30616"/>
    </ligand>
</feature>
<evidence type="ECO:0000256" key="7">
    <source>
        <dbReference type="ARBA" id="ARBA00022598"/>
    </source>
</evidence>
<evidence type="ECO:0000256" key="8">
    <source>
        <dbReference type="ARBA" id="ARBA00022655"/>
    </source>
</evidence>
<proteinExistence type="inferred from homology"/>
<feature type="binding site" evidence="13">
    <location>
        <begin position="152"/>
        <end position="155"/>
    </location>
    <ligand>
        <name>ATP</name>
        <dbReference type="ChEBI" id="CHEBI:30616"/>
    </ligand>
</feature>
<keyword evidence="8 13" id="KW-0566">Pantothenate biosynthesis</keyword>
<organism evidence="14 15">
    <name type="scientific">Labrys okinawensis</name>
    <dbReference type="NCBI Taxonomy" id="346911"/>
    <lineage>
        <taxon>Bacteria</taxon>
        <taxon>Pseudomonadati</taxon>
        <taxon>Pseudomonadota</taxon>
        <taxon>Alphaproteobacteria</taxon>
        <taxon>Hyphomicrobiales</taxon>
        <taxon>Xanthobacteraceae</taxon>
        <taxon>Labrys</taxon>
    </lineage>
</organism>
<reference evidence="14 15" key="1">
    <citation type="submission" date="2018-02" db="EMBL/GenBank/DDBJ databases">
        <title>Whole genome sequencing of endophytic bacterium.</title>
        <authorList>
            <person name="Eedara R."/>
            <person name="Podile A.R."/>
        </authorList>
    </citation>
    <scope>NUCLEOTIDE SEQUENCE [LARGE SCALE GENOMIC DNA]</scope>
    <source>
        <strain evidence="14 15">RP1T</strain>
    </source>
</reference>
<evidence type="ECO:0000256" key="10">
    <source>
        <dbReference type="ARBA" id="ARBA00022840"/>
    </source>
</evidence>
<dbReference type="InterPro" id="IPR014729">
    <property type="entry name" value="Rossmann-like_a/b/a_fold"/>
</dbReference>
<keyword evidence="15" id="KW-1185">Reference proteome</keyword>
<dbReference type="AlphaFoldDB" id="A0A2S9QB59"/>
<dbReference type="GO" id="GO:0005829">
    <property type="term" value="C:cytosol"/>
    <property type="evidence" value="ECO:0007669"/>
    <property type="project" value="TreeGrafter"/>
</dbReference>
<dbReference type="Gene3D" id="3.30.1300.10">
    <property type="entry name" value="Pantoate-beta-alanine ligase, C-terminal domain"/>
    <property type="match status" value="1"/>
</dbReference>
<accession>A0A2S9QB59</accession>
<comment type="function">
    <text evidence="12 13">Catalyzes the condensation of pantoate with beta-alanine in an ATP-dependent reaction via a pantoyl-adenylate intermediate.</text>
</comment>
<feature type="binding site" evidence="13">
    <location>
        <position position="181"/>
    </location>
    <ligand>
        <name>ATP</name>
        <dbReference type="ChEBI" id="CHEBI:30616"/>
    </ligand>
</feature>
<comment type="pathway">
    <text evidence="2 13">Cofactor biosynthesis; (R)-pantothenate biosynthesis; (R)-pantothenate from (R)-pantoate and beta-alanine: step 1/1.</text>
</comment>
<comment type="subunit">
    <text evidence="13">Homodimer.</text>
</comment>
<dbReference type="CDD" id="cd00560">
    <property type="entry name" value="PanC"/>
    <property type="match status" value="1"/>
</dbReference>
<evidence type="ECO:0000256" key="2">
    <source>
        <dbReference type="ARBA" id="ARBA00004990"/>
    </source>
</evidence>
<feature type="binding site" evidence="13">
    <location>
        <position position="158"/>
    </location>
    <ligand>
        <name>(R)-pantoate</name>
        <dbReference type="ChEBI" id="CHEBI:15980"/>
    </ligand>
</feature>
<evidence type="ECO:0000256" key="4">
    <source>
        <dbReference type="ARBA" id="ARBA00012219"/>
    </source>
</evidence>
<dbReference type="RefSeq" id="WP_105862809.1">
    <property type="nucleotide sequence ID" value="NZ_PUEJ01000005.1"/>
</dbReference>
<comment type="catalytic activity">
    <reaction evidence="11 13">
        <text>(R)-pantoate + beta-alanine + ATP = (R)-pantothenate + AMP + diphosphate + H(+)</text>
        <dbReference type="Rhea" id="RHEA:10912"/>
        <dbReference type="ChEBI" id="CHEBI:15378"/>
        <dbReference type="ChEBI" id="CHEBI:15980"/>
        <dbReference type="ChEBI" id="CHEBI:29032"/>
        <dbReference type="ChEBI" id="CHEBI:30616"/>
        <dbReference type="ChEBI" id="CHEBI:33019"/>
        <dbReference type="ChEBI" id="CHEBI:57966"/>
        <dbReference type="ChEBI" id="CHEBI:456215"/>
        <dbReference type="EC" id="6.3.2.1"/>
    </reaction>
</comment>
<name>A0A2S9QB59_9HYPH</name>
<feature type="binding site" evidence="13">
    <location>
        <begin position="34"/>
        <end position="41"/>
    </location>
    <ligand>
        <name>ATP</name>
        <dbReference type="ChEBI" id="CHEBI:30616"/>
    </ligand>
</feature>
<dbReference type="SUPFAM" id="SSF52374">
    <property type="entry name" value="Nucleotidylyl transferase"/>
    <property type="match status" value="1"/>
</dbReference>
<dbReference type="Proteomes" id="UP000237682">
    <property type="component" value="Unassembled WGS sequence"/>
</dbReference>
<dbReference type="UniPathway" id="UPA00028">
    <property type="reaction ID" value="UER00005"/>
</dbReference>
<dbReference type="EC" id="6.3.2.1" evidence="4 13"/>
<dbReference type="NCBIfam" id="TIGR00018">
    <property type="entry name" value="panC"/>
    <property type="match status" value="1"/>
</dbReference>
<dbReference type="GO" id="GO:0004592">
    <property type="term" value="F:pantoate-beta-alanine ligase activity"/>
    <property type="evidence" value="ECO:0007669"/>
    <property type="project" value="UniProtKB-UniRule"/>
</dbReference>
<dbReference type="GO" id="GO:0015940">
    <property type="term" value="P:pantothenate biosynthetic process"/>
    <property type="evidence" value="ECO:0007669"/>
    <property type="project" value="UniProtKB-UniRule"/>
</dbReference>
<keyword evidence="6 13" id="KW-0963">Cytoplasm</keyword>
<feature type="binding site" evidence="13">
    <location>
        <position position="65"/>
    </location>
    <ligand>
        <name>(R)-pantoate</name>
        <dbReference type="ChEBI" id="CHEBI:15980"/>
    </ligand>
</feature>
<comment type="miscellaneous">
    <text evidence="13">The reaction proceeds by a bi uni uni bi ping pong mechanism.</text>
</comment>
<evidence type="ECO:0000313" key="14">
    <source>
        <dbReference type="EMBL" id="PRH86579.1"/>
    </source>
</evidence>
<dbReference type="EMBL" id="PUEJ01000005">
    <property type="protein sequence ID" value="PRH86579.1"/>
    <property type="molecule type" value="Genomic_DNA"/>
</dbReference>
<evidence type="ECO:0000256" key="13">
    <source>
        <dbReference type="HAMAP-Rule" id="MF_00158"/>
    </source>
</evidence>
<dbReference type="OrthoDB" id="9773087at2"/>
<comment type="similarity">
    <text evidence="3 13">Belongs to the pantothenate synthetase family.</text>
</comment>
<feature type="active site" description="Proton donor" evidence="13">
    <location>
        <position position="41"/>
    </location>
</feature>
<dbReference type="Pfam" id="PF02569">
    <property type="entry name" value="Pantoate_ligase"/>
    <property type="match status" value="1"/>
</dbReference>
<evidence type="ECO:0000256" key="5">
    <source>
        <dbReference type="ARBA" id="ARBA00014155"/>
    </source>
</evidence>
<evidence type="ECO:0000256" key="3">
    <source>
        <dbReference type="ARBA" id="ARBA00009256"/>
    </source>
</evidence>
<dbReference type="HAMAP" id="MF_00158">
    <property type="entry name" value="PanC"/>
    <property type="match status" value="1"/>
</dbReference>
<dbReference type="InterPro" id="IPR042176">
    <property type="entry name" value="Pantoate_ligase_C"/>
</dbReference>
<dbReference type="PANTHER" id="PTHR21299:SF1">
    <property type="entry name" value="PANTOATE--BETA-ALANINE LIGASE"/>
    <property type="match status" value="1"/>
</dbReference>
<gene>
    <name evidence="13" type="primary">panC</name>
    <name evidence="14" type="ORF">C5L14_14705</name>
</gene>
<evidence type="ECO:0000256" key="6">
    <source>
        <dbReference type="ARBA" id="ARBA00022490"/>
    </source>
</evidence>
<dbReference type="PANTHER" id="PTHR21299">
    <property type="entry name" value="CYTIDYLATE KINASE/PANTOATE-BETA-ALANINE LIGASE"/>
    <property type="match status" value="1"/>
</dbReference>
<feature type="binding site" evidence="13">
    <location>
        <position position="65"/>
    </location>
    <ligand>
        <name>beta-alanine</name>
        <dbReference type="ChEBI" id="CHEBI:57966"/>
    </ligand>
</feature>
<dbReference type="InterPro" id="IPR003721">
    <property type="entry name" value="Pantoate_ligase"/>
</dbReference>
<sequence>MARQTLVVRTVAELRQAVKRFREVQETVALVPTMGALHDGHITLVRQARQRASRVVTTIFVNPTQFAPTEDLAKYPRTEAADLARLRDVGCDLLYAPDVSQIYPQGFATTVSLAGPAQAGLEDRFRPSHFAGVATVVTKLFCQSGADIALFGEKDYQQLCVVTQMARDLDLPITVVGVPTVREADGLAMSSRNRYLTPQQRAQAPLLHRTLRQVADDVIKGADIETALASGRGAIAAGGFELDYLEARQAVSLAPVTSLAEGPVRLLVAARLGATRLIDNIGVEAARR</sequence>
<keyword evidence="9 13" id="KW-0547">Nucleotide-binding</keyword>
<evidence type="ECO:0000256" key="11">
    <source>
        <dbReference type="ARBA" id="ARBA00048258"/>
    </source>
</evidence>
<keyword evidence="7 13" id="KW-0436">Ligase</keyword>
<keyword evidence="10 13" id="KW-0067">ATP-binding</keyword>
<evidence type="ECO:0000256" key="12">
    <source>
        <dbReference type="ARBA" id="ARBA00055042"/>
    </source>
</evidence>
<comment type="subcellular location">
    <subcellularLocation>
        <location evidence="1 13">Cytoplasm</location>
    </subcellularLocation>
</comment>
<dbReference type="Gene3D" id="3.40.50.620">
    <property type="entry name" value="HUPs"/>
    <property type="match status" value="1"/>
</dbReference>
<dbReference type="GO" id="GO:0005524">
    <property type="term" value="F:ATP binding"/>
    <property type="evidence" value="ECO:0007669"/>
    <property type="project" value="UniProtKB-KW"/>
</dbReference>